<dbReference type="SUPFAM" id="SSF51294">
    <property type="entry name" value="Hedgehog/intein (Hint) domain"/>
    <property type="match status" value="1"/>
</dbReference>
<dbReference type="OrthoDB" id="2666939at2"/>
<name>A0A4Q7ZDX9_9GAMM</name>
<dbReference type="InterPro" id="IPR036844">
    <property type="entry name" value="Hint_dom_sf"/>
</dbReference>
<feature type="domain" description="Hint" evidence="1">
    <location>
        <begin position="2"/>
        <end position="137"/>
    </location>
</feature>
<dbReference type="NCBIfam" id="TIGR01443">
    <property type="entry name" value="intein_Cterm"/>
    <property type="match status" value="1"/>
</dbReference>
<sequence length="289" mass="33682">MDGGFVAGTLVHTDKGLVPIEQIRVGDLVLSKHENGLWEQAYRRVVNTFGSHELKKVYAIRYVDKIPQEGQWLPNSDNDYETLYLTDNHPVWVERIGKQAAIVLADEQDKEYVDPDLRLEWIRAGDIRTGMRMVLSDGRNGCIVELNERVFGTDISGLYYEQFGFNASYVVDMRYSEVNRYFVADHFDEMLDRDDTDRNSIFGDPKKHKVVQEFFEYWHSHRRQKYENGAVSSRIDIPNPVLVDNCVKEGFGANSRNYDRARAHIKVYNIEVEEYHTYYVGELGLWVHD</sequence>
<comment type="caution">
    <text evidence="2">The sequence shown here is derived from an EMBL/GenBank/DDBJ whole genome shotgun (WGS) entry which is preliminary data.</text>
</comment>
<evidence type="ECO:0000313" key="2">
    <source>
        <dbReference type="EMBL" id="RZU48265.1"/>
    </source>
</evidence>
<gene>
    <name evidence="2" type="ORF">EV700_0056</name>
</gene>
<dbReference type="Proteomes" id="UP000292423">
    <property type="component" value="Unassembled WGS sequence"/>
</dbReference>
<protein>
    <submittedName>
        <fullName evidence="2">Intein</fullName>
    </submittedName>
</protein>
<dbReference type="InterPro" id="IPR003587">
    <property type="entry name" value="Hint_dom_N"/>
</dbReference>
<dbReference type="Gene3D" id="2.170.16.10">
    <property type="entry name" value="Hedgehog/Intein (Hint) domain"/>
    <property type="match status" value="2"/>
</dbReference>
<organism evidence="2 3">
    <name type="scientific">Fluviicoccus keumensis</name>
    <dbReference type="NCBI Taxonomy" id="1435465"/>
    <lineage>
        <taxon>Bacteria</taxon>
        <taxon>Pseudomonadati</taxon>
        <taxon>Pseudomonadota</taxon>
        <taxon>Gammaproteobacteria</taxon>
        <taxon>Moraxellales</taxon>
        <taxon>Moraxellaceae</taxon>
        <taxon>Fluviicoccus</taxon>
    </lineage>
</organism>
<evidence type="ECO:0000259" key="1">
    <source>
        <dbReference type="SMART" id="SM00306"/>
    </source>
</evidence>
<accession>A0A4Q7ZDX9</accession>
<dbReference type="RefSeq" id="WP_130410362.1">
    <property type="nucleotide sequence ID" value="NZ_SHKX01000001.1"/>
</dbReference>
<proteinExistence type="predicted"/>
<dbReference type="SMART" id="SM00306">
    <property type="entry name" value="HintN"/>
    <property type="match status" value="1"/>
</dbReference>
<dbReference type="AlphaFoldDB" id="A0A4Q7ZDX9"/>
<dbReference type="InterPro" id="IPR030934">
    <property type="entry name" value="Intein_C"/>
</dbReference>
<evidence type="ECO:0000313" key="3">
    <source>
        <dbReference type="Proteomes" id="UP000292423"/>
    </source>
</evidence>
<keyword evidence="3" id="KW-1185">Reference proteome</keyword>
<dbReference type="EMBL" id="SHKX01000001">
    <property type="protein sequence ID" value="RZU48265.1"/>
    <property type="molecule type" value="Genomic_DNA"/>
</dbReference>
<reference evidence="2 3" key="1">
    <citation type="submission" date="2019-02" db="EMBL/GenBank/DDBJ databases">
        <title>Genomic Encyclopedia of Type Strains, Phase IV (KMG-IV): sequencing the most valuable type-strain genomes for metagenomic binning, comparative biology and taxonomic classification.</title>
        <authorList>
            <person name="Goeker M."/>
        </authorList>
    </citation>
    <scope>NUCLEOTIDE SEQUENCE [LARGE SCALE GENOMIC DNA]</scope>
    <source>
        <strain evidence="2 3">DSM 105135</strain>
    </source>
</reference>